<comment type="function">
    <text evidence="2 8">Synthesizes alpha-1,4-glucan chains using ADP-glucose.</text>
</comment>
<keyword evidence="6 8" id="KW-0808">Transferase</keyword>
<evidence type="ECO:0000256" key="5">
    <source>
        <dbReference type="ARBA" id="ARBA00022676"/>
    </source>
</evidence>
<comment type="similarity">
    <text evidence="4 8">Belongs to the glycosyltransferase 1 family. Bacterial/plant glycogen synthase subfamily.</text>
</comment>
<evidence type="ECO:0000256" key="3">
    <source>
        <dbReference type="ARBA" id="ARBA00004964"/>
    </source>
</evidence>
<dbReference type="InterPro" id="IPR013534">
    <property type="entry name" value="Starch_synth_cat_dom"/>
</dbReference>
<dbReference type="Gene3D" id="3.40.50.2000">
    <property type="entry name" value="Glycogen Phosphorylase B"/>
    <property type="match status" value="2"/>
</dbReference>
<evidence type="ECO:0000256" key="7">
    <source>
        <dbReference type="ARBA" id="ARBA00023056"/>
    </source>
</evidence>
<comment type="caution">
    <text evidence="8">Lacks conserved residue(s) required for the propagation of feature annotation.</text>
</comment>
<keyword evidence="12" id="KW-1185">Reference proteome</keyword>
<evidence type="ECO:0000313" key="12">
    <source>
        <dbReference type="Proteomes" id="UP001499951"/>
    </source>
</evidence>
<comment type="pathway">
    <text evidence="3 8">Glycan biosynthesis; glycogen biosynthesis.</text>
</comment>
<accession>A0ABN1ETQ7</accession>
<dbReference type="EC" id="2.4.1.21" evidence="8"/>
<keyword evidence="7 8" id="KW-0320">Glycogen biosynthesis</keyword>
<dbReference type="HAMAP" id="MF_00484">
    <property type="entry name" value="Glycogen_synth"/>
    <property type="match status" value="1"/>
</dbReference>
<sequence length="442" mass="48332">MGVDDATLIAGKFPDADLPVYLIDSPSLFRRNGGLYQDETGKEWPDNPLRFAFLAHVGREIAMGRLGLDFKPDLVHANDWHAGLLPLYLSLEREPRPATVFTTHNMAFQGNFPADRLRQLEIPPALFCPGGVEFYGHISFLKAGLRYADRVTTVSPTYAREILTPAFGCGMEGVLTERGEDFSGILNGIDETLWNPSADPVLPRPYRETDISGKRACKAALQAEFGLNASPETPVLGFVSRLTHQKMADTVLELLPWLVDQGAQFVAVGEGDPAMEAAFEEARERFAGNIAVIVGYDEPLAHKLQAGCDILLAPARFEPCGLTQLYALRYGTLPVVRRTGGLADTVVDATATSIADRSATGFVFDDPTTEHLTDAVTRALSLYREPLIWRRLQLQAMAQDYSWTSSAMQYAALYSAASGMPIDFGVQIADRSAVQTTRQAAS</sequence>
<dbReference type="PANTHER" id="PTHR45825">
    <property type="entry name" value="GRANULE-BOUND STARCH SYNTHASE 1, CHLOROPLASTIC/AMYLOPLASTIC"/>
    <property type="match status" value="1"/>
</dbReference>
<reference evidence="11 12" key="1">
    <citation type="journal article" date="2019" name="Int. J. Syst. Evol. Microbiol.">
        <title>The Global Catalogue of Microorganisms (GCM) 10K type strain sequencing project: providing services to taxonomists for standard genome sequencing and annotation.</title>
        <authorList>
            <consortium name="The Broad Institute Genomics Platform"/>
            <consortium name="The Broad Institute Genome Sequencing Center for Infectious Disease"/>
            <person name="Wu L."/>
            <person name="Ma J."/>
        </authorList>
    </citation>
    <scope>NUCLEOTIDE SEQUENCE [LARGE SCALE GENOMIC DNA]</scope>
    <source>
        <strain evidence="11 12">JCM 15089</strain>
    </source>
</reference>
<evidence type="ECO:0000256" key="8">
    <source>
        <dbReference type="HAMAP-Rule" id="MF_00484"/>
    </source>
</evidence>
<comment type="catalytic activity">
    <reaction evidence="1 8">
        <text>[(1-&gt;4)-alpha-D-glucosyl](n) + ADP-alpha-D-glucose = [(1-&gt;4)-alpha-D-glucosyl](n+1) + ADP + H(+)</text>
        <dbReference type="Rhea" id="RHEA:18189"/>
        <dbReference type="Rhea" id="RHEA-COMP:9584"/>
        <dbReference type="Rhea" id="RHEA-COMP:9587"/>
        <dbReference type="ChEBI" id="CHEBI:15378"/>
        <dbReference type="ChEBI" id="CHEBI:15444"/>
        <dbReference type="ChEBI" id="CHEBI:57498"/>
        <dbReference type="ChEBI" id="CHEBI:456216"/>
        <dbReference type="EC" id="2.4.1.21"/>
    </reaction>
</comment>
<evidence type="ECO:0000259" key="10">
    <source>
        <dbReference type="Pfam" id="PF08323"/>
    </source>
</evidence>
<dbReference type="Pfam" id="PF00534">
    <property type="entry name" value="Glycos_transf_1"/>
    <property type="match status" value="1"/>
</dbReference>
<protein>
    <recommendedName>
        <fullName evidence="8">Glycogen synthase</fullName>
        <ecNumber evidence="8">2.4.1.21</ecNumber>
    </recommendedName>
    <alternativeName>
        <fullName evidence="8">Starch [bacterial glycogen] synthase</fullName>
    </alternativeName>
</protein>
<keyword evidence="5 8" id="KW-0328">Glycosyltransferase</keyword>
<gene>
    <name evidence="11" type="primary">glgA_3</name>
    <name evidence="8" type="synonym">glgA</name>
    <name evidence="11" type="ORF">GCM10008942_23760</name>
</gene>
<dbReference type="Proteomes" id="UP001499951">
    <property type="component" value="Unassembled WGS sequence"/>
</dbReference>
<dbReference type="PANTHER" id="PTHR45825:SF11">
    <property type="entry name" value="ALPHA AMYLASE DOMAIN-CONTAINING PROTEIN"/>
    <property type="match status" value="1"/>
</dbReference>
<dbReference type="NCBIfam" id="TIGR02095">
    <property type="entry name" value="glgA"/>
    <property type="match status" value="1"/>
</dbReference>
<name>A0ABN1ETQ7_9PROT</name>
<dbReference type="Pfam" id="PF08323">
    <property type="entry name" value="Glyco_transf_5"/>
    <property type="match status" value="1"/>
</dbReference>
<dbReference type="InterPro" id="IPR001296">
    <property type="entry name" value="Glyco_trans_1"/>
</dbReference>
<dbReference type="CDD" id="cd03791">
    <property type="entry name" value="GT5_Glycogen_synthase_DULL1-like"/>
    <property type="match status" value="1"/>
</dbReference>
<feature type="domain" description="Glycosyl transferase family 1" evidence="9">
    <location>
        <begin position="228"/>
        <end position="383"/>
    </location>
</feature>
<evidence type="ECO:0000256" key="1">
    <source>
        <dbReference type="ARBA" id="ARBA00001478"/>
    </source>
</evidence>
<dbReference type="InterPro" id="IPR011835">
    <property type="entry name" value="GS/SS"/>
</dbReference>
<evidence type="ECO:0000313" key="11">
    <source>
        <dbReference type="EMBL" id="GAA0574288.1"/>
    </source>
</evidence>
<evidence type="ECO:0000256" key="6">
    <source>
        <dbReference type="ARBA" id="ARBA00022679"/>
    </source>
</evidence>
<organism evidence="11 12">
    <name type="scientific">Rhizomicrobium electricum</name>
    <dbReference type="NCBI Taxonomy" id="480070"/>
    <lineage>
        <taxon>Bacteria</taxon>
        <taxon>Pseudomonadati</taxon>
        <taxon>Pseudomonadota</taxon>
        <taxon>Alphaproteobacteria</taxon>
        <taxon>Micropepsales</taxon>
        <taxon>Micropepsaceae</taxon>
        <taxon>Rhizomicrobium</taxon>
    </lineage>
</organism>
<feature type="domain" description="Starch synthase catalytic" evidence="10">
    <location>
        <begin position="15"/>
        <end position="176"/>
    </location>
</feature>
<proteinExistence type="inferred from homology"/>
<dbReference type="EMBL" id="BAAADD010000006">
    <property type="protein sequence ID" value="GAA0574288.1"/>
    <property type="molecule type" value="Genomic_DNA"/>
</dbReference>
<comment type="caution">
    <text evidence="11">The sequence shown here is derived from an EMBL/GenBank/DDBJ whole genome shotgun (WGS) entry which is preliminary data.</text>
</comment>
<dbReference type="SUPFAM" id="SSF53756">
    <property type="entry name" value="UDP-Glycosyltransferase/glycogen phosphorylase"/>
    <property type="match status" value="1"/>
</dbReference>
<evidence type="ECO:0000256" key="2">
    <source>
        <dbReference type="ARBA" id="ARBA00002764"/>
    </source>
</evidence>
<dbReference type="NCBIfam" id="NF001899">
    <property type="entry name" value="PRK00654.1-2"/>
    <property type="match status" value="1"/>
</dbReference>
<evidence type="ECO:0000256" key="4">
    <source>
        <dbReference type="ARBA" id="ARBA00010281"/>
    </source>
</evidence>
<evidence type="ECO:0000259" key="9">
    <source>
        <dbReference type="Pfam" id="PF00534"/>
    </source>
</evidence>